<accession>A0A284S9J2</accession>
<dbReference type="Proteomes" id="UP000219338">
    <property type="component" value="Unassembled WGS sequence"/>
</dbReference>
<sequence length="68" mass="7998">MLLISYPRPSNTQNYAVISMNRPRHCFSYQSIQATHNRITSGVRTNNKARNHSILVVLHESYLMKFYQ</sequence>
<evidence type="ECO:0000313" key="1">
    <source>
        <dbReference type="EMBL" id="SJL17661.1"/>
    </source>
</evidence>
<gene>
    <name evidence="1" type="ORF">ARMOST_21218</name>
</gene>
<protein>
    <submittedName>
        <fullName evidence="1">Uncharacterized protein</fullName>
    </submittedName>
</protein>
<evidence type="ECO:0000313" key="2">
    <source>
        <dbReference type="Proteomes" id="UP000219338"/>
    </source>
</evidence>
<keyword evidence="2" id="KW-1185">Reference proteome</keyword>
<dbReference type="AlphaFoldDB" id="A0A284S9J2"/>
<proteinExistence type="predicted"/>
<organism evidence="1 2">
    <name type="scientific">Armillaria ostoyae</name>
    <name type="common">Armillaria root rot fungus</name>
    <dbReference type="NCBI Taxonomy" id="47428"/>
    <lineage>
        <taxon>Eukaryota</taxon>
        <taxon>Fungi</taxon>
        <taxon>Dikarya</taxon>
        <taxon>Basidiomycota</taxon>
        <taxon>Agaricomycotina</taxon>
        <taxon>Agaricomycetes</taxon>
        <taxon>Agaricomycetidae</taxon>
        <taxon>Agaricales</taxon>
        <taxon>Marasmiineae</taxon>
        <taxon>Physalacriaceae</taxon>
        <taxon>Armillaria</taxon>
    </lineage>
</organism>
<name>A0A284S9J2_ARMOS</name>
<reference evidence="2" key="1">
    <citation type="journal article" date="2017" name="Nat. Ecol. Evol.">
        <title>Genome expansion and lineage-specific genetic innovations in the forest pathogenic fungi Armillaria.</title>
        <authorList>
            <person name="Sipos G."/>
            <person name="Prasanna A.N."/>
            <person name="Walter M.C."/>
            <person name="O'Connor E."/>
            <person name="Balint B."/>
            <person name="Krizsan K."/>
            <person name="Kiss B."/>
            <person name="Hess J."/>
            <person name="Varga T."/>
            <person name="Slot J."/>
            <person name="Riley R."/>
            <person name="Boka B."/>
            <person name="Rigling D."/>
            <person name="Barry K."/>
            <person name="Lee J."/>
            <person name="Mihaltcheva S."/>
            <person name="LaButti K."/>
            <person name="Lipzen A."/>
            <person name="Waldron R."/>
            <person name="Moloney N.M."/>
            <person name="Sperisen C."/>
            <person name="Kredics L."/>
            <person name="Vagvoelgyi C."/>
            <person name="Patrignani A."/>
            <person name="Fitzpatrick D."/>
            <person name="Nagy I."/>
            <person name="Doyle S."/>
            <person name="Anderson J.B."/>
            <person name="Grigoriev I.V."/>
            <person name="Gueldener U."/>
            <person name="Muensterkoetter M."/>
            <person name="Nagy L.G."/>
        </authorList>
    </citation>
    <scope>NUCLEOTIDE SEQUENCE [LARGE SCALE GENOMIC DNA]</scope>
    <source>
        <strain evidence="2">C18/9</strain>
    </source>
</reference>
<dbReference type="EMBL" id="FUEG01000047">
    <property type="protein sequence ID" value="SJL17661.1"/>
    <property type="molecule type" value="Genomic_DNA"/>
</dbReference>